<keyword evidence="2" id="KW-0472">Membrane</keyword>
<proteinExistence type="predicted"/>
<evidence type="ECO:0000313" key="4">
    <source>
        <dbReference type="Proteomes" id="UP000053890"/>
    </source>
</evidence>
<dbReference type="OrthoDB" id="3363836at2759"/>
<feature type="compositionally biased region" description="Polar residues" evidence="1">
    <location>
        <begin position="314"/>
        <end position="327"/>
    </location>
</feature>
<dbReference type="STRING" id="578459.A0A194S322"/>
<feature type="region of interest" description="Disordered" evidence="1">
    <location>
        <begin position="307"/>
        <end position="544"/>
    </location>
</feature>
<evidence type="ECO:0000256" key="1">
    <source>
        <dbReference type="SAM" id="MobiDB-lite"/>
    </source>
</evidence>
<feature type="compositionally biased region" description="Basic and acidic residues" evidence="1">
    <location>
        <begin position="569"/>
        <end position="600"/>
    </location>
</feature>
<keyword evidence="4" id="KW-1185">Reference proteome</keyword>
<feature type="compositionally biased region" description="Low complexity" evidence="1">
    <location>
        <begin position="468"/>
        <end position="492"/>
    </location>
</feature>
<keyword evidence="2" id="KW-0812">Transmembrane</keyword>
<organism evidence="3 4">
    <name type="scientific">Rhodotorula graminis (strain WP1)</name>
    <dbReference type="NCBI Taxonomy" id="578459"/>
    <lineage>
        <taxon>Eukaryota</taxon>
        <taxon>Fungi</taxon>
        <taxon>Dikarya</taxon>
        <taxon>Basidiomycota</taxon>
        <taxon>Pucciniomycotina</taxon>
        <taxon>Microbotryomycetes</taxon>
        <taxon>Sporidiobolales</taxon>
        <taxon>Sporidiobolaceae</taxon>
        <taxon>Rhodotorula</taxon>
    </lineage>
</organism>
<feature type="compositionally biased region" description="Low complexity" evidence="1">
    <location>
        <begin position="400"/>
        <end position="413"/>
    </location>
</feature>
<dbReference type="Pfam" id="PF14610">
    <property type="entry name" value="Psg1"/>
    <property type="match status" value="1"/>
</dbReference>
<dbReference type="InterPro" id="IPR028000">
    <property type="entry name" value="Pma1"/>
</dbReference>
<feature type="region of interest" description="Disordered" evidence="1">
    <location>
        <begin position="143"/>
        <end position="169"/>
    </location>
</feature>
<feature type="compositionally biased region" description="Polar residues" evidence="1">
    <location>
        <begin position="493"/>
        <end position="507"/>
    </location>
</feature>
<dbReference type="Proteomes" id="UP000053890">
    <property type="component" value="Unassembled WGS sequence"/>
</dbReference>
<accession>A0A194S322</accession>
<evidence type="ECO:0000313" key="3">
    <source>
        <dbReference type="EMBL" id="KPV75133.1"/>
    </source>
</evidence>
<feature type="compositionally biased region" description="Low complexity" evidence="1">
    <location>
        <begin position="366"/>
        <end position="378"/>
    </location>
</feature>
<evidence type="ECO:0000256" key="2">
    <source>
        <dbReference type="SAM" id="Phobius"/>
    </source>
</evidence>
<dbReference type="GeneID" id="28974702"/>
<name>A0A194S322_RHOGW</name>
<dbReference type="RefSeq" id="XP_018271182.1">
    <property type="nucleotide sequence ID" value="XM_018414254.1"/>
</dbReference>
<sequence length="657" mass="68568">MAHAPAKAHAALSKARLARRACSSTSALWTFPSAGSTTPVYEDFELTWDPTCVAVTSATVDLYLSVVESTGLTAVHKWEDVPYSPGSLDTQFKPSWWNASTGAGSVSAQFSLVPSGQPSWNTPAPAGPLFTISYNGTYPSVTSTGDQTTYTGPSVESVSDTKSRSSAPSGGKLAAAVLVPILVVIAAAVAYVFIYKRKKAPEKKRFSAVVDHRMSMISQGTWQPRPSMAASRPGSMHPSHRPSGSYSGANRGSYFANPDHRQSTYSYAGSGVGVPSPLRPPPPAEMRQTGQGERNSRVSFAAGEMMHKPRPSFASGTRSSMHQSQLRHSAFLPGGEGGEPLPASTSPQHSPQLSRSAGPTFGSSGGILARSGSSSLSLAVTAPESGGDYLSHSGTREELASPSPSSGSLASFSRPYGHAPKPSVTSSLRHELNGMPWAHGGVPGSGDRTPPASSAADPFSTAQHPRTSPSSSLRPKPSLASLSTESLALAPPVSTSTMPRAFGSSTARESRILSPDEALASYARDVTSPTPSASQQRGAAKGGLSWPGKLLRSFTGGSIAGVLSSGGGGKDRAASRSGSRGDKDAHDDVDEKRERARSPFEDPVERDDEDDRRRRPVSAHVLDDEHLSVLAAGARDFGSEGSQESLIDEKGGLGRAM</sequence>
<keyword evidence="2" id="KW-1133">Transmembrane helix</keyword>
<feature type="compositionally biased region" description="Polar residues" evidence="1">
    <location>
        <begin position="343"/>
        <end position="357"/>
    </location>
</feature>
<feature type="compositionally biased region" description="Polar residues" evidence="1">
    <location>
        <begin position="143"/>
        <end position="168"/>
    </location>
</feature>
<gene>
    <name evidence="3" type="ORF">RHOBADRAFT_43623</name>
</gene>
<reference evidence="3 4" key="1">
    <citation type="journal article" date="2015" name="Front. Microbiol.">
        <title>Genome sequence of the plant growth promoting endophytic yeast Rhodotorula graminis WP1.</title>
        <authorList>
            <person name="Firrincieli A."/>
            <person name="Otillar R."/>
            <person name="Salamov A."/>
            <person name="Schmutz J."/>
            <person name="Khan Z."/>
            <person name="Redman R.S."/>
            <person name="Fleck N.D."/>
            <person name="Lindquist E."/>
            <person name="Grigoriev I.V."/>
            <person name="Doty S.L."/>
        </authorList>
    </citation>
    <scope>NUCLEOTIDE SEQUENCE [LARGE SCALE GENOMIC DNA]</scope>
    <source>
        <strain evidence="3 4">WP1</strain>
    </source>
</reference>
<feature type="compositionally biased region" description="Basic and acidic residues" evidence="1">
    <location>
        <begin position="647"/>
        <end position="657"/>
    </location>
</feature>
<feature type="compositionally biased region" description="Polar residues" evidence="1">
    <location>
        <begin position="527"/>
        <end position="537"/>
    </location>
</feature>
<feature type="region of interest" description="Disordered" evidence="1">
    <location>
        <begin position="560"/>
        <end position="657"/>
    </location>
</feature>
<dbReference type="EMBL" id="KQ474078">
    <property type="protein sequence ID" value="KPV75133.1"/>
    <property type="molecule type" value="Genomic_DNA"/>
</dbReference>
<protein>
    <submittedName>
        <fullName evidence="3">Uncharacterized protein</fullName>
    </submittedName>
</protein>
<dbReference type="AlphaFoldDB" id="A0A194S322"/>
<dbReference type="OMA" id="DHRMSMI"/>
<feature type="transmembrane region" description="Helical" evidence="2">
    <location>
        <begin position="173"/>
        <end position="195"/>
    </location>
</feature>
<feature type="region of interest" description="Disordered" evidence="1">
    <location>
        <begin position="219"/>
        <end position="294"/>
    </location>
</feature>